<sequence>MKVDLMRKLRTIDDLPDVVGRRCLLRVDWNVPFVDGKVSDFTRIERVVPTILELVRRKAKIVILSHLGRPKNRKDDSFSLIKLVPIAEYIIKKKITFVTDCIGSSLNDDLSYLSDGGIILAENVRFHSGEENNDPNFVSMLAKNGDFYVNDAFSVVHRSHASVDGLSRALPSFIGLSMQKELNMLDSLFKRSKKPLVAITGGSKVSTKIEFLINLAKKVDKLVIAGGMANSFLVSDGLDIGTSLCQTDFSESIRQILFEANKSGCEIILPIDVVVAKELKKGIATKNVSIKSIPKDFMVLDIGCKTVEYIKEVIYHSKTLIWNGPLGVFEVMPFDKSTVEIARYISELTKEKRIVSVAGGGDTIAALSHAGTVNDFTYVSTAGGAFFEWLEGKNLPGIVGLSSKMA</sequence>
<feature type="binding site" evidence="13 14">
    <location>
        <begin position="66"/>
        <end position="69"/>
    </location>
    <ligand>
        <name>substrate</name>
    </ligand>
</feature>
<evidence type="ECO:0000256" key="14">
    <source>
        <dbReference type="PIRSR" id="PIRSR000724-1"/>
    </source>
</evidence>
<dbReference type="PATRIC" id="fig|1261131.3.peg.17"/>
<evidence type="ECO:0000256" key="5">
    <source>
        <dbReference type="ARBA" id="ARBA00013061"/>
    </source>
</evidence>
<feature type="binding site" evidence="13 15">
    <location>
        <position position="330"/>
    </location>
    <ligand>
        <name>ATP</name>
        <dbReference type="ChEBI" id="CHEBI:30616"/>
    </ligand>
</feature>
<feature type="binding site" evidence="14">
    <location>
        <position position="125"/>
    </location>
    <ligand>
        <name>(2R)-3-phosphoglycerate</name>
        <dbReference type="ChEBI" id="CHEBI:58272"/>
    </ligand>
</feature>
<dbReference type="GO" id="GO:0006096">
    <property type="term" value="P:glycolytic process"/>
    <property type="evidence" value="ECO:0007669"/>
    <property type="project" value="UniProtKB-UniRule"/>
</dbReference>
<dbReference type="PANTHER" id="PTHR11406:SF23">
    <property type="entry name" value="PHOSPHOGLYCERATE KINASE 1, CHLOROPLASTIC-RELATED"/>
    <property type="match status" value="1"/>
</dbReference>
<evidence type="ECO:0000256" key="9">
    <source>
        <dbReference type="ARBA" id="ARBA00022741"/>
    </source>
</evidence>
<evidence type="ECO:0000313" key="18">
    <source>
        <dbReference type="Proteomes" id="UP000017862"/>
    </source>
</evidence>
<dbReference type="Gene3D" id="3.40.50.1260">
    <property type="entry name" value="Phosphoglycerate kinase, N-terminal domain"/>
    <property type="match status" value="2"/>
</dbReference>
<organism evidence="17 18">
    <name type="scientific">Candidatus Liberibacter americanus str. Sao Paulo</name>
    <dbReference type="NCBI Taxonomy" id="1261131"/>
    <lineage>
        <taxon>Bacteria</taxon>
        <taxon>Pseudomonadati</taxon>
        <taxon>Pseudomonadota</taxon>
        <taxon>Alphaproteobacteria</taxon>
        <taxon>Hyphomicrobiales</taxon>
        <taxon>Rhizobiaceae</taxon>
        <taxon>Liberibacter</taxon>
    </lineage>
</organism>
<comment type="pathway">
    <text evidence="2 13">Carbohydrate degradation; glycolysis; pyruvate from D-glyceraldehyde 3-phosphate: step 2/5.</text>
</comment>
<evidence type="ECO:0000256" key="6">
    <source>
        <dbReference type="ARBA" id="ARBA00016471"/>
    </source>
</evidence>
<keyword evidence="7 13" id="KW-0963">Cytoplasm</keyword>
<reference evidence="17 18" key="1">
    <citation type="journal article" date="2014" name="Mol. Plant Microbe Interact.">
        <title>The complete genome sequence of Candidatus Liberibacter americanus, associated with citrus Huanglongbing.</title>
        <authorList>
            <person name="Wulff N.A."/>
            <person name="Zhang S."/>
            <person name="Setubal J.C."/>
            <person name="Almeida N.F."/>
            <person name="Martins E.C."/>
            <person name="Harakava R."/>
            <person name="Kumar D."/>
            <person name="Rangel L.T."/>
            <person name="Foissac X."/>
            <person name="Bove J."/>
            <person name="Gabriel D.W."/>
        </authorList>
    </citation>
    <scope>NUCLEOTIDE SEQUENCE [LARGE SCALE GENOMIC DNA]</scope>
    <source>
        <strain evidence="17 18">Sao Paulo</strain>
    </source>
</reference>
<comment type="catalytic activity">
    <reaction evidence="1 13 16">
        <text>(2R)-3-phosphoglycerate + ATP = (2R)-3-phospho-glyceroyl phosphate + ADP</text>
        <dbReference type="Rhea" id="RHEA:14801"/>
        <dbReference type="ChEBI" id="CHEBI:30616"/>
        <dbReference type="ChEBI" id="CHEBI:57604"/>
        <dbReference type="ChEBI" id="CHEBI:58272"/>
        <dbReference type="ChEBI" id="CHEBI:456216"/>
        <dbReference type="EC" id="2.7.2.3"/>
    </reaction>
</comment>
<dbReference type="GO" id="GO:0005829">
    <property type="term" value="C:cytosol"/>
    <property type="evidence" value="ECO:0007669"/>
    <property type="project" value="TreeGrafter"/>
</dbReference>
<comment type="caution">
    <text evidence="13">Lacks conserved residue(s) required for the propagation of feature annotation.</text>
</comment>
<dbReference type="GO" id="GO:0005524">
    <property type="term" value="F:ATP binding"/>
    <property type="evidence" value="ECO:0007669"/>
    <property type="project" value="UniProtKB-KW"/>
</dbReference>
<dbReference type="FunFam" id="3.40.50.1260:FF:000031">
    <property type="entry name" value="Phosphoglycerate kinase 1"/>
    <property type="match status" value="1"/>
</dbReference>
<evidence type="ECO:0000256" key="2">
    <source>
        <dbReference type="ARBA" id="ARBA00004838"/>
    </source>
</evidence>
<dbReference type="InterPro" id="IPR036043">
    <property type="entry name" value="Phosphoglycerate_kinase_sf"/>
</dbReference>
<dbReference type="eggNOG" id="COG0126">
    <property type="taxonomic scope" value="Bacteria"/>
</dbReference>
<evidence type="ECO:0000256" key="3">
    <source>
        <dbReference type="ARBA" id="ARBA00008982"/>
    </source>
</evidence>
<dbReference type="SUPFAM" id="SSF53748">
    <property type="entry name" value="Phosphoglycerate kinase"/>
    <property type="match status" value="1"/>
</dbReference>
<dbReference type="STRING" id="1261131.lam_021"/>
<feature type="binding site" evidence="13 15">
    <location>
        <position position="208"/>
    </location>
    <ligand>
        <name>ATP</name>
        <dbReference type="ChEBI" id="CHEBI:30616"/>
    </ligand>
</feature>
<feature type="binding site" evidence="13 15">
    <location>
        <begin position="360"/>
        <end position="363"/>
    </location>
    <ligand>
        <name>ATP</name>
        <dbReference type="ChEBI" id="CHEBI:30616"/>
    </ligand>
</feature>
<protein>
    <recommendedName>
        <fullName evidence="6 13">Phosphoglycerate kinase</fullName>
        <ecNumber evidence="5 13">2.7.2.3</ecNumber>
    </recommendedName>
</protein>
<feature type="binding site" evidence="14">
    <location>
        <position position="43"/>
    </location>
    <ligand>
        <name>(2R)-3-phosphoglycerate</name>
        <dbReference type="ChEBI" id="CHEBI:58272"/>
    </ligand>
</feature>
<feature type="binding site" evidence="14">
    <location>
        <position position="158"/>
    </location>
    <ligand>
        <name>(2R)-3-phosphoglycerate</name>
        <dbReference type="ChEBI" id="CHEBI:58272"/>
    </ligand>
</feature>
<evidence type="ECO:0000256" key="16">
    <source>
        <dbReference type="RuleBase" id="RU000532"/>
    </source>
</evidence>
<dbReference type="AlphaFoldDB" id="U6B6A6"/>
<keyword evidence="12 13" id="KW-0324">Glycolysis</keyword>
<evidence type="ECO:0000256" key="11">
    <source>
        <dbReference type="ARBA" id="ARBA00022840"/>
    </source>
</evidence>
<evidence type="ECO:0000256" key="7">
    <source>
        <dbReference type="ARBA" id="ARBA00022490"/>
    </source>
</evidence>
<keyword evidence="10 13" id="KW-0418">Kinase</keyword>
<dbReference type="PANTHER" id="PTHR11406">
    <property type="entry name" value="PHOSPHOGLYCERATE KINASE"/>
    <property type="match status" value="1"/>
</dbReference>
<keyword evidence="9 13" id="KW-0547">Nucleotide-binding</keyword>
<dbReference type="PRINTS" id="PR00477">
    <property type="entry name" value="PHGLYCKINASE"/>
</dbReference>
<proteinExistence type="inferred from homology"/>
<accession>U6B6A6</accession>
<keyword evidence="11 13" id="KW-0067">ATP-binding</keyword>
<dbReference type="GO" id="GO:0043531">
    <property type="term" value="F:ADP binding"/>
    <property type="evidence" value="ECO:0007669"/>
    <property type="project" value="TreeGrafter"/>
</dbReference>
<feature type="binding site" evidence="13">
    <location>
        <position position="125"/>
    </location>
    <ligand>
        <name>substrate</name>
    </ligand>
</feature>
<feature type="binding site" evidence="14">
    <location>
        <begin position="28"/>
        <end position="30"/>
    </location>
    <ligand>
        <name>substrate</name>
    </ligand>
</feature>
<dbReference type="InterPro" id="IPR015824">
    <property type="entry name" value="Phosphoglycerate_kinase_N"/>
</dbReference>
<dbReference type="UniPathway" id="UPA00109">
    <property type="reaction ID" value="UER00185"/>
</dbReference>
<dbReference type="InterPro" id="IPR001576">
    <property type="entry name" value="Phosphoglycerate_kinase"/>
</dbReference>
<comment type="subunit">
    <text evidence="4 13">Monomer.</text>
</comment>
<evidence type="ECO:0000256" key="10">
    <source>
        <dbReference type="ARBA" id="ARBA00022777"/>
    </source>
</evidence>
<name>U6B6A6_9HYPH</name>
<evidence type="ECO:0000256" key="12">
    <source>
        <dbReference type="ARBA" id="ARBA00023152"/>
    </source>
</evidence>
<feature type="binding site" evidence="13">
    <location>
        <position position="43"/>
    </location>
    <ligand>
        <name>substrate</name>
    </ligand>
</feature>
<dbReference type="EC" id="2.7.2.3" evidence="5 13"/>
<dbReference type="PIRSF" id="PIRSF000724">
    <property type="entry name" value="Pgk"/>
    <property type="match status" value="1"/>
</dbReference>
<evidence type="ECO:0000256" key="4">
    <source>
        <dbReference type="ARBA" id="ARBA00011245"/>
    </source>
</evidence>
<dbReference type="EMBL" id="CP006604">
    <property type="protein sequence ID" value="AHA27406.1"/>
    <property type="molecule type" value="Genomic_DNA"/>
</dbReference>
<dbReference type="KEGG" id="lar:lam_021"/>
<evidence type="ECO:0000256" key="13">
    <source>
        <dbReference type="HAMAP-Rule" id="MF_00145"/>
    </source>
</evidence>
<dbReference type="FunFam" id="3.40.50.1260:FF:000006">
    <property type="entry name" value="Phosphoglycerate kinase"/>
    <property type="match status" value="1"/>
</dbReference>
<keyword evidence="8 13" id="KW-0808">Transferase</keyword>
<dbReference type="Pfam" id="PF00162">
    <property type="entry name" value="PGK"/>
    <property type="match status" value="1"/>
</dbReference>
<comment type="similarity">
    <text evidence="3 13 16">Belongs to the phosphoglycerate kinase family.</text>
</comment>
<evidence type="ECO:0000256" key="15">
    <source>
        <dbReference type="PIRSR" id="PIRSR000724-2"/>
    </source>
</evidence>
<evidence type="ECO:0000313" key="17">
    <source>
        <dbReference type="EMBL" id="AHA27406.1"/>
    </source>
</evidence>
<evidence type="ECO:0000256" key="8">
    <source>
        <dbReference type="ARBA" id="ARBA00022679"/>
    </source>
</evidence>
<dbReference type="GO" id="GO:0004618">
    <property type="term" value="F:phosphoglycerate kinase activity"/>
    <property type="evidence" value="ECO:0007669"/>
    <property type="project" value="UniProtKB-UniRule"/>
</dbReference>
<dbReference type="HAMAP" id="MF_00145">
    <property type="entry name" value="Phosphoglyc_kinase"/>
    <property type="match status" value="1"/>
</dbReference>
<evidence type="ECO:0000256" key="1">
    <source>
        <dbReference type="ARBA" id="ARBA00000642"/>
    </source>
</evidence>
<comment type="subcellular location">
    <subcellularLocation>
        <location evidence="13">Cytoplasm</location>
    </subcellularLocation>
</comment>
<keyword evidence="18" id="KW-1185">Reference proteome</keyword>
<dbReference type="HOGENOM" id="CLU_025427_0_2_5"/>
<feature type="binding site" evidence="13">
    <location>
        <position position="158"/>
    </location>
    <ligand>
        <name>substrate</name>
    </ligand>
</feature>
<gene>
    <name evidence="13 17" type="primary">pgk</name>
    <name evidence="17" type="ORF">lam_021</name>
</gene>
<dbReference type="GO" id="GO:0006094">
    <property type="term" value="P:gluconeogenesis"/>
    <property type="evidence" value="ECO:0007669"/>
    <property type="project" value="TreeGrafter"/>
</dbReference>
<dbReference type="Proteomes" id="UP000017862">
    <property type="component" value="Chromosome"/>
</dbReference>